<accession>A0ABX0NMD4</accession>
<gene>
    <name evidence="2" type="ORF">F2P45_02820</name>
</gene>
<dbReference type="PROSITE" id="PS51819">
    <property type="entry name" value="VOC"/>
    <property type="match status" value="1"/>
</dbReference>
<keyword evidence="3" id="KW-1185">Reference proteome</keyword>
<dbReference type="PANTHER" id="PTHR35006:SF2">
    <property type="entry name" value="GLYOXALASE FAMILY PROTEIN (AFU_ORTHOLOGUE AFUA_5G14830)"/>
    <property type="match status" value="1"/>
</dbReference>
<dbReference type="InterPro" id="IPR037523">
    <property type="entry name" value="VOC_core"/>
</dbReference>
<dbReference type="Gene3D" id="3.10.180.10">
    <property type="entry name" value="2,3-Dihydroxybiphenyl 1,2-Dioxygenase, domain 1"/>
    <property type="match status" value="1"/>
</dbReference>
<dbReference type="InterPro" id="IPR029068">
    <property type="entry name" value="Glyas_Bleomycin-R_OHBP_Dase"/>
</dbReference>
<feature type="domain" description="VOC" evidence="1">
    <location>
        <begin position="2"/>
        <end position="124"/>
    </location>
</feature>
<dbReference type="SUPFAM" id="SSF54593">
    <property type="entry name" value="Glyoxalase/Bleomycin resistance protein/Dihydroxybiphenyl dioxygenase"/>
    <property type="match status" value="1"/>
</dbReference>
<evidence type="ECO:0000259" key="1">
    <source>
        <dbReference type="PROSITE" id="PS51819"/>
    </source>
</evidence>
<proteinExistence type="predicted"/>
<dbReference type="Proteomes" id="UP000609726">
    <property type="component" value="Unassembled WGS sequence"/>
</dbReference>
<comment type="caution">
    <text evidence="2">The sequence shown here is derived from an EMBL/GenBank/DDBJ whole genome shotgun (WGS) entry which is preliminary data.</text>
</comment>
<sequence length="128" mass="13605">MIIDHLGFKVSNYEESKAFFGKALAPLGISLITEVKGWAGLGKNGKPEFWFGQGGPALGGPARCQMHVAFAAESREQVRQFHAAALEAGASDNGAPGIRAHYHPDYYGAFVIGPDGHNIEAVCHTPEA</sequence>
<protein>
    <submittedName>
        <fullName evidence="2">VOC family protein</fullName>
    </submittedName>
</protein>
<dbReference type="CDD" id="cd07262">
    <property type="entry name" value="VOC_like"/>
    <property type="match status" value="1"/>
</dbReference>
<evidence type="ECO:0000313" key="2">
    <source>
        <dbReference type="EMBL" id="NHZ87969.1"/>
    </source>
</evidence>
<name>A0ABX0NMD4_9BURK</name>
<dbReference type="PANTHER" id="PTHR35006">
    <property type="entry name" value="GLYOXALASE FAMILY PROTEIN (AFU_ORTHOLOGUE AFUA_5G14830)"/>
    <property type="match status" value="1"/>
</dbReference>
<reference evidence="2 3" key="1">
    <citation type="submission" date="2019-10" db="EMBL/GenBank/DDBJ databases">
        <title>Taxonomy of Antarctic Massilia spp.: description of Massilia rubra sp. nov., Massilia aquatica sp. nov., Massilia mucilaginosa sp. nov., Massilia frigida sp. nov. isolated from streams, lakes and regoliths.</title>
        <authorList>
            <person name="Holochova P."/>
            <person name="Sedlacek I."/>
            <person name="Kralova S."/>
            <person name="Maslanova I."/>
            <person name="Busse H.-J."/>
            <person name="Stankova E."/>
            <person name="Vrbovska V."/>
            <person name="Kovarovic V."/>
            <person name="Bartak M."/>
            <person name="Svec P."/>
            <person name="Pantucek R."/>
        </authorList>
    </citation>
    <scope>NUCLEOTIDE SEQUENCE [LARGE SCALE GENOMIC DNA]</scope>
    <source>
        <strain evidence="2 3">CCM 8733</strain>
    </source>
</reference>
<organism evidence="2 3">
    <name type="scientific">Massilia mucilaginosa</name>
    <dbReference type="NCBI Taxonomy" id="2609282"/>
    <lineage>
        <taxon>Bacteria</taxon>
        <taxon>Pseudomonadati</taxon>
        <taxon>Pseudomonadota</taxon>
        <taxon>Betaproteobacteria</taxon>
        <taxon>Burkholderiales</taxon>
        <taxon>Oxalobacteraceae</taxon>
        <taxon>Telluria group</taxon>
        <taxon>Massilia</taxon>
    </lineage>
</organism>
<dbReference type="EMBL" id="WHJH01000002">
    <property type="protein sequence ID" value="NHZ87969.1"/>
    <property type="molecule type" value="Genomic_DNA"/>
</dbReference>
<evidence type="ECO:0000313" key="3">
    <source>
        <dbReference type="Proteomes" id="UP000609726"/>
    </source>
</evidence>